<dbReference type="SUPFAM" id="SSF89796">
    <property type="entry name" value="CoA-transferase family III (CaiB/BaiF)"/>
    <property type="match status" value="1"/>
</dbReference>
<dbReference type="Proteomes" id="UP001165679">
    <property type="component" value="Unassembled WGS sequence"/>
</dbReference>
<evidence type="ECO:0000256" key="1">
    <source>
        <dbReference type="ARBA" id="ARBA00022679"/>
    </source>
</evidence>
<dbReference type="GO" id="GO:0008410">
    <property type="term" value="F:CoA-transferase activity"/>
    <property type="evidence" value="ECO:0007669"/>
    <property type="project" value="TreeGrafter"/>
</dbReference>
<sequence>MPDASQATKRPPPLAGVRVIDLTQVYNGPYATFMMARNGAEVIKIEPPGGEHLRRRASGSDLPFAMLNGNKRSVVLDLKTPEGVATVLKLADSADVLVENFTPGVMARLGLGWDVLRERNPRLIYACSSGYGIDGPYRDYPAMDLSVQAMSGILGITGFADQPPVKTGATLCDFLAGTHVYAAVVTALFERTRSGLGQMVEIAMLEAAYFSLTSNLGTLFRAGGGEVGRTGNRHGGLSICPYNVYPAKDGFVAILCSNDKHFASLTKALDMPELGNDPRYGTNKGRVAAMEAIDACIGARMSTLTKAEAFARLMRHHVPSAPVRTLREVVDDPHLHARGALRWIDHPQHGRLVIAESPLRLHGCERADDAPSVPLGQDTEAVLRSIA</sequence>
<evidence type="ECO:0000313" key="2">
    <source>
        <dbReference type="EMBL" id="MCW3475642.1"/>
    </source>
</evidence>
<organism evidence="2 3">
    <name type="scientific">Limobrevibacterium gyesilva</name>
    <dbReference type="NCBI Taxonomy" id="2991712"/>
    <lineage>
        <taxon>Bacteria</taxon>
        <taxon>Pseudomonadati</taxon>
        <taxon>Pseudomonadota</taxon>
        <taxon>Alphaproteobacteria</taxon>
        <taxon>Acetobacterales</taxon>
        <taxon>Acetobacteraceae</taxon>
        <taxon>Limobrevibacterium</taxon>
    </lineage>
</organism>
<dbReference type="RefSeq" id="WP_264714365.1">
    <property type="nucleotide sequence ID" value="NZ_JAPDNT010000010.1"/>
</dbReference>
<keyword evidence="1 2" id="KW-0808">Transferase</keyword>
<keyword evidence="3" id="KW-1185">Reference proteome</keyword>
<dbReference type="InterPro" id="IPR050483">
    <property type="entry name" value="CoA-transferase_III_domain"/>
</dbReference>
<protein>
    <submittedName>
        <fullName evidence="2">CoA transferase</fullName>
    </submittedName>
</protein>
<dbReference type="PANTHER" id="PTHR48207">
    <property type="entry name" value="SUCCINATE--HYDROXYMETHYLGLUTARATE COA-TRANSFERASE"/>
    <property type="match status" value="1"/>
</dbReference>
<dbReference type="AlphaFoldDB" id="A0AA41YNI9"/>
<dbReference type="Pfam" id="PF02515">
    <property type="entry name" value="CoA_transf_3"/>
    <property type="match status" value="1"/>
</dbReference>
<dbReference type="InterPro" id="IPR003673">
    <property type="entry name" value="CoA-Trfase_fam_III"/>
</dbReference>
<reference evidence="2" key="1">
    <citation type="submission" date="2022-09" db="EMBL/GenBank/DDBJ databases">
        <title>Rhodovastum sp. nov. RN2-1 isolated from soil in Seongnam, South Korea.</title>
        <authorList>
            <person name="Le N.T."/>
        </authorList>
    </citation>
    <scope>NUCLEOTIDE SEQUENCE</scope>
    <source>
        <strain evidence="2">RN2-1</strain>
    </source>
</reference>
<evidence type="ECO:0000313" key="3">
    <source>
        <dbReference type="Proteomes" id="UP001165679"/>
    </source>
</evidence>
<comment type="caution">
    <text evidence="2">The sequence shown here is derived from an EMBL/GenBank/DDBJ whole genome shotgun (WGS) entry which is preliminary data.</text>
</comment>
<dbReference type="PANTHER" id="PTHR48207:SF3">
    <property type="entry name" value="SUCCINATE--HYDROXYMETHYLGLUTARATE COA-TRANSFERASE"/>
    <property type="match status" value="1"/>
</dbReference>
<dbReference type="InterPro" id="IPR023606">
    <property type="entry name" value="CoA-Trfase_III_dom_1_sf"/>
</dbReference>
<dbReference type="EMBL" id="JAPDNT010000010">
    <property type="protein sequence ID" value="MCW3475642.1"/>
    <property type="molecule type" value="Genomic_DNA"/>
</dbReference>
<reference evidence="2" key="2">
    <citation type="submission" date="2022-10" db="EMBL/GenBank/DDBJ databases">
        <authorList>
            <person name="Trinh H.N."/>
        </authorList>
    </citation>
    <scope>NUCLEOTIDE SEQUENCE</scope>
    <source>
        <strain evidence="2">RN2-1</strain>
    </source>
</reference>
<accession>A0AA41YNI9</accession>
<gene>
    <name evidence="2" type="ORF">OL599_13740</name>
</gene>
<dbReference type="Gene3D" id="3.40.50.10540">
    <property type="entry name" value="Crotonobetainyl-coa:carnitine coa-transferase, domain 1"/>
    <property type="match status" value="1"/>
</dbReference>
<name>A0AA41YNI9_9PROT</name>
<proteinExistence type="predicted"/>
<dbReference type="InterPro" id="IPR044855">
    <property type="entry name" value="CoA-Trfase_III_dom3_sf"/>
</dbReference>
<dbReference type="Gene3D" id="3.30.1540.10">
    <property type="entry name" value="formyl-coa transferase, domain 3"/>
    <property type="match status" value="1"/>
</dbReference>